<feature type="transmembrane region" description="Helical" evidence="6">
    <location>
        <begin position="61"/>
        <end position="77"/>
    </location>
</feature>
<feature type="transmembrane region" description="Helical" evidence="6">
    <location>
        <begin position="375"/>
        <end position="394"/>
    </location>
</feature>
<dbReference type="Gene3D" id="1.20.1250.20">
    <property type="entry name" value="MFS general substrate transporter like domains"/>
    <property type="match status" value="2"/>
</dbReference>
<feature type="transmembrane region" description="Helical" evidence="6">
    <location>
        <begin position="307"/>
        <end position="332"/>
    </location>
</feature>
<gene>
    <name evidence="7" type="ORF">CA3LBN_004680</name>
</gene>
<dbReference type="InterPro" id="IPR021624">
    <property type="entry name" value="Saw1"/>
</dbReference>
<evidence type="ECO:0000313" key="7">
    <source>
        <dbReference type="EMBL" id="QWU90319.1"/>
    </source>
</evidence>
<dbReference type="Pfam" id="PF07690">
    <property type="entry name" value="MFS_1"/>
    <property type="match status" value="1"/>
</dbReference>
<dbReference type="PANTHER" id="PTHR43791">
    <property type="entry name" value="PERMEASE-RELATED"/>
    <property type="match status" value="1"/>
</dbReference>
<feature type="transmembrane region" description="Helical" evidence="6">
    <location>
        <begin position="400"/>
        <end position="421"/>
    </location>
</feature>
<dbReference type="PANTHER" id="PTHR43791:SF18">
    <property type="entry name" value="NICOTINIC ACID TRANSPORTER TNA1, PUTATIVE (AFU_ORTHOLOGUE AFUA_3G03820)-RELATED"/>
    <property type="match status" value="1"/>
</dbReference>
<evidence type="ECO:0008006" key="9">
    <source>
        <dbReference type="Google" id="ProtNLM"/>
    </source>
</evidence>
<feature type="transmembrane region" description="Helical" evidence="6">
    <location>
        <begin position="97"/>
        <end position="115"/>
    </location>
</feature>
<feature type="transmembrane region" description="Helical" evidence="6">
    <location>
        <begin position="127"/>
        <end position="146"/>
    </location>
</feature>
<feature type="transmembrane region" description="Helical" evidence="6">
    <location>
        <begin position="189"/>
        <end position="210"/>
    </location>
</feature>
<keyword evidence="4 6" id="KW-1133">Transmembrane helix</keyword>
<keyword evidence="3 6" id="KW-0812">Transmembrane</keyword>
<dbReference type="Proteomes" id="UP000825434">
    <property type="component" value="Chromosome 7"/>
</dbReference>
<sequence>MAAKDDISDPSLGGKAYEEFSDDVEKKQGVVADVEPIDTAEAEDYSDIDEQKLLRRMDWRLLPLFTILYLLSFLDRGNIANAKIEGLAEDLNLRNHQYNMCLTIFFIFYASLEIPSNMLLHRVKPRWFIPTTMVLWSIVMTLMGTVQKYEDLLACRALLGIFEAPLFPGISYILSMYYKKSEILMRQAIFFSAASVAGAFSGLLAAAIAQMDGVGGYEGWRWIFILEGLLTFVVGVYSYSVFPNYPKDCAFLSDKERRFVQWRVKFSSNAESKKMLGSGEESLSKTVGEDVSGSREYIWKAFKDWQIWVQLFICWGILVPLYGIALFAPSVIFALGYTSTQAQLMSAPPFICGAIICVVQAYFSDRVGYRAPFMIFSLLCIVMGFMVCLVFSPITQANSIYGAMFVLAIGAAGFPMTVIWLANNLGGTFKRAIGMAIQIGLGNFSGAFASNFYRDQDAPHYTLGHALELGFGCMGIIASLIAVTGYLLSNRKKRKDIAAGKYDDTSSEELVKMGDKSPYFVYSFSMPGTTTYVQVSPGQSIPVRVFVNRRRIVSNNTVAINDRSIIKLSSINSLRLSNNDLTNLIMDVKEELQKILFQEPLRYLFPSKFVHGSDKLSKDIGTRWKCKVVASLGYLASLRYKLGYLRDQDDIHFLEERKVDVTSKDPNRSALLTKELKFTFMEPDEGVIHDEDNVLDDKKTLSYRLNKSALLNNSIVDSLDLYVTSRPHSQKA</sequence>
<dbReference type="InterPro" id="IPR011701">
    <property type="entry name" value="MFS"/>
</dbReference>
<feature type="transmembrane region" description="Helical" evidence="6">
    <location>
        <begin position="344"/>
        <end position="363"/>
    </location>
</feature>
<evidence type="ECO:0000256" key="2">
    <source>
        <dbReference type="ARBA" id="ARBA00022448"/>
    </source>
</evidence>
<dbReference type="EMBL" id="CP076667">
    <property type="protein sequence ID" value="QWU90319.1"/>
    <property type="molecule type" value="Genomic_DNA"/>
</dbReference>
<feature type="transmembrane region" description="Helical" evidence="6">
    <location>
        <begin position="433"/>
        <end position="453"/>
    </location>
</feature>
<dbReference type="InterPro" id="IPR036259">
    <property type="entry name" value="MFS_trans_sf"/>
</dbReference>
<evidence type="ECO:0000256" key="5">
    <source>
        <dbReference type="ARBA" id="ARBA00023136"/>
    </source>
</evidence>
<dbReference type="Pfam" id="PF11561">
    <property type="entry name" value="Saw1"/>
    <property type="match status" value="1"/>
</dbReference>
<evidence type="ECO:0000256" key="1">
    <source>
        <dbReference type="ARBA" id="ARBA00004141"/>
    </source>
</evidence>
<keyword evidence="2" id="KW-0813">Transport</keyword>
<comment type="subcellular location">
    <subcellularLocation>
        <location evidence="1">Membrane</location>
        <topology evidence="1">Multi-pass membrane protein</topology>
    </subcellularLocation>
</comment>
<dbReference type="SUPFAM" id="SSF103473">
    <property type="entry name" value="MFS general substrate transporter"/>
    <property type="match status" value="1"/>
</dbReference>
<proteinExistence type="predicted"/>
<keyword evidence="8" id="KW-1185">Reference proteome</keyword>
<reference evidence="7 8" key="1">
    <citation type="submission" date="2021-06" db="EMBL/GenBank/DDBJ databases">
        <title>Candida outbreak in Lebanon.</title>
        <authorList>
            <person name="Finianos M."/>
        </authorList>
    </citation>
    <scope>NUCLEOTIDE SEQUENCE [LARGE SCALE GENOMIC DNA]</scope>
    <source>
        <strain evidence="7">CA3LBN</strain>
    </source>
</reference>
<feature type="transmembrane region" description="Helical" evidence="6">
    <location>
        <begin position="222"/>
        <end position="242"/>
    </location>
</feature>
<evidence type="ECO:0000256" key="3">
    <source>
        <dbReference type="ARBA" id="ARBA00022692"/>
    </source>
</evidence>
<keyword evidence="5 6" id="KW-0472">Membrane</keyword>
<evidence type="ECO:0000256" key="6">
    <source>
        <dbReference type="SAM" id="Phobius"/>
    </source>
</evidence>
<feature type="transmembrane region" description="Helical" evidence="6">
    <location>
        <begin position="158"/>
        <end position="177"/>
    </location>
</feature>
<evidence type="ECO:0000256" key="4">
    <source>
        <dbReference type="ARBA" id="ARBA00022989"/>
    </source>
</evidence>
<organism evidence="7 8">
    <name type="scientific">Candidozyma haemuli</name>
    <dbReference type="NCBI Taxonomy" id="45357"/>
    <lineage>
        <taxon>Eukaryota</taxon>
        <taxon>Fungi</taxon>
        <taxon>Dikarya</taxon>
        <taxon>Ascomycota</taxon>
        <taxon>Saccharomycotina</taxon>
        <taxon>Pichiomycetes</taxon>
        <taxon>Metschnikowiaceae</taxon>
        <taxon>Candidozyma</taxon>
    </lineage>
</organism>
<protein>
    <recommendedName>
        <fullName evidence="9">Major facilitator superfamily (MFS) profile domain-containing protein</fullName>
    </recommendedName>
</protein>
<accession>A0ABX8IAL8</accession>
<name>A0ABX8IAL8_9ASCO</name>
<feature type="transmembrane region" description="Helical" evidence="6">
    <location>
        <begin position="465"/>
        <end position="488"/>
    </location>
</feature>
<evidence type="ECO:0000313" key="8">
    <source>
        <dbReference type="Proteomes" id="UP000825434"/>
    </source>
</evidence>